<dbReference type="NCBIfam" id="TIGR04370">
    <property type="entry name" value="glyco_rpt_poly"/>
    <property type="match status" value="1"/>
</dbReference>
<dbReference type="EMBL" id="BTCL01000028">
    <property type="protein sequence ID" value="GMK48355.1"/>
    <property type="molecule type" value="Genomic_DNA"/>
</dbReference>
<organism evidence="2 3">
    <name type="scientific">Paenibacillus glycanilyticus</name>
    <dbReference type="NCBI Taxonomy" id="126569"/>
    <lineage>
        <taxon>Bacteria</taxon>
        <taxon>Bacillati</taxon>
        <taxon>Bacillota</taxon>
        <taxon>Bacilli</taxon>
        <taxon>Bacillales</taxon>
        <taxon>Paenibacillaceae</taxon>
        <taxon>Paenibacillus</taxon>
    </lineage>
</organism>
<protein>
    <recommendedName>
        <fullName evidence="4">Oligosaccharide repeat unit polymerase</fullName>
    </recommendedName>
</protein>
<keyword evidence="1" id="KW-0812">Transmembrane</keyword>
<feature type="transmembrane region" description="Helical" evidence="1">
    <location>
        <begin position="172"/>
        <end position="193"/>
    </location>
</feature>
<feature type="transmembrane region" description="Helical" evidence="1">
    <location>
        <begin position="222"/>
        <end position="239"/>
    </location>
</feature>
<dbReference type="RefSeq" id="WP_317982030.1">
    <property type="nucleotide sequence ID" value="NZ_BTCL01000028.1"/>
</dbReference>
<proteinExistence type="predicted"/>
<evidence type="ECO:0000256" key="1">
    <source>
        <dbReference type="SAM" id="Phobius"/>
    </source>
</evidence>
<dbReference type="Proteomes" id="UP001285921">
    <property type="component" value="Unassembled WGS sequence"/>
</dbReference>
<gene>
    <name evidence="2" type="ORF">PghCCS26_54850</name>
</gene>
<accession>A0ABQ6NUW2</accession>
<sequence length="470" mass="53429">MGNYFVVFCFLLISIILMWVIPKLVKADRKSRLLVYYIIFAECFGIMPRALNVITGFDEVIGPNSIYYIPKTEDSIKALWLIILFNFSFLCGYLFVILQVKAISRRRKIQLENNVTKLQPFEQFNHNEIKSVSKLLILISIPGVLFIIQSIFNSGTMLTNSDIEGTRIDVSGMGPLIFLKEIPLTALLVWFSLRSGKVGAYWWIFLASLISISLLAGVRSTMVTAAVMILSIYLLHNGYKSLKKKAFLLGFGGIIVFYLGWITFFARGNLLKFGGDYWFWVKKAILTNPIDAFLIISRGSFNGFDGLVNIVKYVPEQFSYHYGRFWYESSTIIIPRAIWHDKWDLPFTNLYTNAVFGWSKGGIFVTGPGVLYLDSGLIGVLLGAFMIGAISTLSLVVLSQILRNHQWIKYYCFACCAFFMLRFTFAGGSNDAGIIQRLIIESFIILIVVKLNLEFNRSRKYRLTSITKGN</sequence>
<feature type="transmembrane region" description="Helical" evidence="1">
    <location>
        <begin position="377"/>
        <end position="398"/>
    </location>
</feature>
<feature type="transmembrane region" description="Helical" evidence="1">
    <location>
        <begin position="200"/>
        <end position="216"/>
    </location>
</feature>
<feature type="transmembrane region" description="Helical" evidence="1">
    <location>
        <begin position="410"/>
        <end position="428"/>
    </location>
</feature>
<comment type="caution">
    <text evidence="2">The sequence shown here is derived from an EMBL/GenBank/DDBJ whole genome shotgun (WGS) entry which is preliminary data.</text>
</comment>
<evidence type="ECO:0000313" key="2">
    <source>
        <dbReference type="EMBL" id="GMK48355.1"/>
    </source>
</evidence>
<evidence type="ECO:0008006" key="4">
    <source>
        <dbReference type="Google" id="ProtNLM"/>
    </source>
</evidence>
<keyword evidence="1" id="KW-1133">Transmembrane helix</keyword>
<keyword evidence="3" id="KW-1185">Reference proteome</keyword>
<keyword evidence="1" id="KW-0472">Membrane</keyword>
<feature type="transmembrane region" description="Helical" evidence="1">
    <location>
        <begin position="78"/>
        <end position="98"/>
    </location>
</feature>
<evidence type="ECO:0000313" key="3">
    <source>
        <dbReference type="Proteomes" id="UP001285921"/>
    </source>
</evidence>
<feature type="transmembrane region" description="Helical" evidence="1">
    <location>
        <begin position="33"/>
        <end position="51"/>
    </location>
</feature>
<feature type="transmembrane region" description="Helical" evidence="1">
    <location>
        <begin position="246"/>
        <end position="266"/>
    </location>
</feature>
<name>A0ABQ6NUW2_9BACL</name>
<feature type="transmembrane region" description="Helical" evidence="1">
    <location>
        <begin position="434"/>
        <end position="453"/>
    </location>
</feature>
<reference evidence="2 3" key="1">
    <citation type="submission" date="2023-05" db="EMBL/GenBank/DDBJ databases">
        <title>Draft genome of Paenibacillus sp. CCS26.</title>
        <authorList>
            <person name="Akita H."/>
            <person name="Shinto Y."/>
            <person name="Kimura Z."/>
        </authorList>
    </citation>
    <scope>NUCLEOTIDE SEQUENCE [LARGE SCALE GENOMIC DNA]</scope>
    <source>
        <strain evidence="2 3">CCS26</strain>
    </source>
</reference>
<feature type="transmembrane region" description="Helical" evidence="1">
    <location>
        <begin position="5"/>
        <end position="21"/>
    </location>
</feature>
<feature type="transmembrane region" description="Helical" evidence="1">
    <location>
        <begin position="135"/>
        <end position="152"/>
    </location>
</feature>